<proteinExistence type="predicted"/>
<reference evidence="2 3" key="1">
    <citation type="submission" date="2024-08" db="EMBL/GenBank/DDBJ databases">
        <title>Gnathostoma spinigerum genome.</title>
        <authorList>
            <person name="Gonzalez-Bertolin B."/>
            <person name="Monzon S."/>
            <person name="Zaballos A."/>
            <person name="Jimenez P."/>
            <person name="Dekumyoy P."/>
            <person name="Varona S."/>
            <person name="Cuesta I."/>
            <person name="Sumanam S."/>
            <person name="Adisakwattana P."/>
            <person name="Gasser R.B."/>
            <person name="Hernandez-Gonzalez A."/>
            <person name="Young N.D."/>
            <person name="Perteguer M.J."/>
        </authorList>
    </citation>
    <scope>NUCLEOTIDE SEQUENCE [LARGE SCALE GENOMIC DNA]</scope>
    <source>
        <strain evidence="2">AL3</strain>
        <tissue evidence="2">Liver</tissue>
    </source>
</reference>
<name>A0ABD6EQ01_9BILA</name>
<organism evidence="2 3">
    <name type="scientific">Gnathostoma spinigerum</name>
    <dbReference type="NCBI Taxonomy" id="75299"/>
    <lineage>
        <taxon>Eukaryota</taxon>
        <taxon>Metazoa</taxon>
        <taxon>Ecdysozoa</taxon>
        <taxon>Nematoda</taxon>
        <taxon>Chromadorea</taxon>
        <taxon>Rhabditida</taxon>
        <taxon>Spirurina</taxon>
        <taxon>Gnathostomatomorpha</taxon>
        <taxon>Gnathostomatoidea</taxon>
        <taxon>Gnathostomatidae</taxon>
        <taxon>Gnathostoma</taxon>
    </lineage>
</organism>
<dbReference type="Proteomes" id="UP001608902">
    <property type="component" value="Unassembled WGS sequence"/>
</dbReference>
<evidence type="ECO:0000313" key="2">
    <source>
        <dbReference type="EMBL" id="MFH4980244.1"/>
    </source>
</evidence>
<evidence type="ECO:0000313" key="3">
    <source>
        <dbReference type="Proteomes" id="UP001608902"/>
    </source>
</evidence>
<dbReference type="AlphaFoldDB" id="A0ABD6EQ01"/>
<comment type="caution">
    <text evidence="2">The sequence shown here is derived from an EMBL/GenBank/DDBJ whole genome shotgun (WGS) entry which is preliminary data.</text>
</comment>
<gene>
    <name evidence="2" type="ORF">AB6A40_006953</name>
</gene>
<protein>
    <submittedName>
        <fullName evidence="2">Uncharacterized protein</fullName>
    </submittedName>
</protein>
<keyword evidence="1" id="KW-0732">Signal</keyword>
<sequence>MRHLVSLSFCIISLFLQITNTSSNVPDDIDEDIETRVKRRVEVRVHNILHIFDKNQLVRLLRQNKFFQEKIRQWNRLHDQDE</sequence>
<dbReference type="EMBL" id="JBGFUD010005274">
    <property type="protein sequence ID" value="MFH4980244.1"/>
    <property type="molecule type" value="Genomic_DNA"/>
</dbReference>
<feature type="signal peptide" evidence="1">
    <location>
        <begin position="1"/>
        <end position="21"/>
    </location>
</feature>
<evidence type="ECO:0000256" key="1">
    <source>
        <dbReference type="SAM" id="SignalP"/>
    </source>
</evidence>
<feature type="chain" id="PRO_5044771670" evidence="1">
    <location>
        <begin position="22"/>
        <end position="82"/>
    </location>
</feature>
<accession>A0ABD6EQ01</accession>
<keyword evidence="3" id="KW-1185">Reference proteome</keyword>